<dbReference type="Proteomes" id="UP001301350">
    <property type="component" value="Unassembled WGS sequence"/>
</dbReference>
<feature type="region of interest" description="Disordered" evidence="1">
    <location>
        <begin position="224"/>
        <end position="247"/>
    </location>
</feature>
<evidence type="ECO:0008006" key="4">
    <source>
        <dbReference type="Google" id="ProtNLM"/>
    </source>
</evidence>
<name>A0AAV9IRZ2_CYACA</name>
<feature type="compositionally biased region" description="Pro residues" evidence="1">
    <location>
        <begin position="489"/>
        <end position="501"/>
    </location>
</feature>
<accession>A0AAV9IRZ2</accession>
<sequence length="542" mass="57995">MVCPGDVGEHAEQFDVGGLGTSTAAKDDRTVAAAAAAAETAADRGTRPAIARRAPWTARHASASTESVDPSLNPASRVRSDGAVVAYTNVVALKSFPRDMPGTAAEELVQQWTDGMSMAPKRIRAWTRRRIQRRGGEQLPVSAGGDGDRRRDPASVAPDASEPLQGDRSAVGATELAFAGIVFVEYADADEAKAALAEWRQRLRSVSVCGRHIHAEFRRERHDRPNASAMAADAGRTPGGRRRRSVWPSAEADAALISDHFTAGDRGDAPPPPAQARISRAEWMSTAPAADAEVEHHTLVMKNLPRGMPVSEARALIESVQSQSLPQPVRVSPLLRQKRDGKWEKVGVRGEPISTKGETAAATAASMPMPSSAAAAAGAGVEPDPDGIFQGLMFIQYATVDEARTALRIFREAMRDVQIGQRPILWQYCRPTKRTAKDGILPASVAAVASSEGRDVDLSGIAWRRPRNAPSAAPVHRPDPTDATSLPLYVPPRQPQGPPPGEAHERRSGFEARASRRERRRLEAAAAHAPEFTPAALARSGE</sequence>
<evidence type="ECO:0000313" key="2">
    <source>
        <dbReference type="EMBL" id="KAK4535067.1"/>
    </source>
</evidence>
<keyword evidence="3" id="KW-1185">Reference proteome</keyword>
<gene>
    <name evidence="2" type="ORF">CDCA_CDCA03G1092</name>
</gene>
<feature type="compositionally biased region" description="Low complexity" evidence="1">
    <location>
        <begin position="524"/>
        <end position="542"/>
    </location>
</feature>
<evidence type="ECO:0000313" key="3">
    <source>
        <dbReference type="Proteomes" id="UP001301350"/>
    </source>
</evidence>
<organism evidence="2 3">
    <name type="scientific">Cyanidium caldarium</name>
    <name type="common">Red alga</name>
    <dbReference type="NCBI Taxonomy" id="2771"/>
    <lineage>
        <taxon>Eukaryota</taxon>
        <taxon>Rhodophyta</taxon>
        <taxon>Bangiophyceae</taxon>
        <taxon>Cyanidiales</taxon>
        <taxon>Cyanidiaceae</taxon>
        <taxon>Cyanidium</taxon>
    </lineage>
</organism>
<protein>
    <recommendedName>
        <fullName evidence="4">RRM domain-containing protein</fullName>
    </recommendedName>
</protein>
<dbReference type="AlphaFoldDB" id="A0AAV9IRZ2"/>
<reference evidence="2 3" key="1">
    <citation type="submission" date="2022-07" db="EMBL/GenBank/DDBJ databases">
        <title>Genome-wide signatures of adaptation to extreme environments.</title>
        <authorList>
            <person name="Cho C.H."/>
            <person name="Yoon H.S."/>
        </authorList>
    </citation>
    <scope>NUCLEOTIDE SEQUENCE [LARGE SCALE GENOMIC DNA]</scope>
    <source>
        <strain evidence="2 3">DBV 063 E5</strain>
    </source>
</reference>
<feature type="compositionally biased region" description="Basic and acidic residues" evidence="1">
    <location>
        <begin position="502"/>
        <end position="523"/>
    </location>
</feature>
<feature type="region of interest" description="Disordered" evidence="1">
    <location>
        <begin position="129"/>
        <end position="168"/>
    </location>
</feature>
<evidence type="ECO:0000256" key="1">
    <source>
        <dbReference type="SAM" id="MobiDB-lite"/>
    </source>
</evidence>
<proteinExistence type="predicted"/>
<feature type="region of interest" description="Disordered" evidence="1">
    <location>
        <begin position="465"/>
        <end position="542"/>
    </location>
</feature>
<dbReference type="EMBL" id="JANCYW010000003">
    <property type="protein sequence ID" value="KAK4535067.1"/>
    <property type="molecule type" value="Genomic_DNA"/>
</dbReference>
<comment type="caution">
    <text evidence="2">The sequence shown here is derived from an EMBL/GenBank/DDBJ whole genome shotgun (WGS) entry which is preliminary data.</text>
</comment>